<feature type="domain" description="Acyltransferase 3" evidence="2">
    <location>
        <begin position="26"/>
        <end position="364"/>
    </location>
</feature>
<evidence type="ECO:0000313" key="4">
    <source>
        <dbReference type="Proteomes" id="UP000240892"/>
    </source>
</evidence>
<dbReference type="AlphaFoldDB" id="A0A2T2XW42"/>
<feature type="transmembrane region" description="Helical" evidence="1">
    <location>
        <begin position="345"/>
        <end position="368"/>
    </location>
</feature>
<feature type="transmembrane region" description="Helical" evidence="1">
    <location>
        <begin position="170"/>
        <end position="191"/>
    </location>
</feature>
<dbReference type="InterPro" id="IPR050879">
    <property type="entry name" value="Acyltransferase_3"/>
</dbReference>
<reference evidence="3 4" key="1">
    <citation type="submission" date="2018-03" db="EMBL/GenBank/DDBJ databases">
        <title>First report of an OXA-48+CTX-M-M-producing Kluyvera ascorbata clone recovered from patients admitted in a University Hospital in Madrid, Spain.</title>
        <authorList>
            <person name="Hernandez-Garcia M."/>
            <person name="Leon-Sampedro R."/>
            <person name="Perez-Viso B."/>
            <person name="Morosini M.I."/>
            <person name="Lopez-Fresnena N."/>
            <person name="Coque T.M."/>
            <person name="Bonten M."/>
            <person name="Malhotra-Kumar S."/>
            <person name="Ruiz-Garbajosa P."/>
            <person name="Canton R."/>
        </authorList>
    </citation>
    <scope>NUCLEOTIDE SEQUENCE [LARGE SCALE GENOMIC DNA]</scope>
    <source>
        <strain evidence="3 4">KA2</strain>
    </source>
</reference>
<dbReference type="Proteomes" id="UP000240892">
    <property type="component" value="Unassembled WGS sequence"/>
</dbReference>
<keyword evidence="4" id="KW-1185">Reference proteome</keyword>
<feature type="transmembrane region" description="Helical" evidence="1">
    <location>
        <begin position="74"/>
        <end position="99"/>
    </location>
</feature>
<dbReference type="PANTHER" id="PTHR23028">
    <property type="entry name" value="ACETYLTRANSFERASE"/>
    <property type="match status" value="1"/>
</dbReference>
<dbReference type="Pfam" id="PF01757">
    <property type="entry name" value="Acyl_transf_3"/>
    <property type="match status" value="1"/>
</dbReference>
<keyword evidence="1" id="KW-1133">Transmembrane helix</keyword>
<feature type="transmembrane region" description="Helical" evidence="1">
    <location>
        <begin position="234"/>
        <end position="251"/>
    </location>
</feature>
<dbReference type="RefSeq" id="WP_106930672.1">
    <property type="nucleotide sequence ID" value="NZ_CABMMU010000030.1"/>
</dbReference>
<feature type="transmembrane region" description="Helical" evidence="1">
    <location>
        <begin position="316"/>
        <end position="339"/>
    </location>
</feature>
<feature type="transmembrane region" description="Helical" evidence="1">
    <location>
        <begin position="258"/>
        <end position="276"/>
    </location>
</feature>
<protein>
    <recommendedName>
        <fullName evidence="2">Acyltransferase 3 domain-containing protein</fullName>
    </recommendedName>
</protein>
<comment type="caution">
    <text evidence="3">The sequence shown here is derived from an EMBL/GenBank/DDBJ whole genome shotgun (WGS) entry which is preliminary data.</text>
</comment>
<name>A0A2T2XW42_9ENTR</name>
<feature type="transmembrane region" description="Helical" evidence="1">
    <location>
        <begin position="33"/>
        <end position="54"/>
    </location>
</feature>
<evidence type="ECO:0000313" key="3">
    <source>
        <dbReference type="EMBL" id="PSR44467.1"/>
    </source>
</evidence>
<keyword evidence="1" id="KW-0472">Membrane</keyword>
<sequence length="379" mass="43736">MISANGQSLQPSALPYISTGNDKIIFADQLRGLAFLCVVVIHWLGIYSVNPQFISMVTGAPLELVGNKVYYKSISTFLPFFNYGPFGVSLFFLISGFVIPFSIKKKSRFRFIASRFVRIYPTYIACSLMMLVVYTISHLYWGSDPALDYNRVWSNMTLTFSMFNYGSLDYINWTLSIEIKFYILCAFLCAFIRSGNGVAITATSLLITMFIFYTDHPEIQQNPGDFSIDGVRIELLYVIYMMLGVLFHFLYMKKIRTLTFVFLSLITMSLFYFSWVYAIQHDRFPNEIFNYLYGFVVFALAFNFRSKFKPNVLLQFLSNISYPFYALHSVIGYCSIRYLESIGVGYLQSIVVTFTFVMLLSYLVHISIETQSIKLSKRI</sequence>
<feature type="transmembrane region" description="Helical" evidence="1">
    <location>
        <begin position="198"/>
        <end position="214"/>
    </location>
</feature>
<keyword evidence="1" id="KW-0812">Transmembrane</keyword>
<organism evidence="3 4">
    <name type="scientific">Kluyvera genomosp. 2</name>
    <dbReference type="NCBI Taxonomy" id="2774054"/>
    <lineage>
        <taxon>Bacteria</taxon>
        <taxon>Pseudomonadati</taxon>
        <taxon>Pseudomonadota</taxon>
        <taxon>Gammaproteobacteria</taxon>
        <taxon>Enterobacterales</taxon>
        <taxon>Enterobacteriaceae</taxon>
        <taxon>Kluyvera</taxon>
    </lineage>
</organism>
<proteinExistence type="predicted"/>
<dbReference type="EMBL" id="PYHO01000030">
    <property type="protein sequence ID" value="PSR44467.1"/>
    <property type="molecule type" value="Genomic_DNA"/>
</dbReference>
<dbReference type="GO" id="GO:0016747">
    <property type="term" value="F:acyltransferase activity, transferring groups other than amino-acyl groups"/>
    <property type="evidence" value="ECO:0007669"/>
    <property type="project" value="InterPro"/>
</dbReference>
<evidence type="ECO:0000259" key="2">
    <source>
        <dbReference type="Pfam" id="PF01757"/>
    </source>
</evidence>
<feature type="transmembrane region" description="Helical" evidence="1">
    <location>
        <begin position="288"/>
        <end position="304"/>
    </location>
</feature>
<dbReference type="InterPro" id="IPR002656">
    <property type="entry name" value="Acyl_transf_3_dom"/>
</dbReference>
<evidence type="ECO:0000256" key="1">
    <source>
        <dbReference type="SAM" id="Phobius"/>
    </source>
</evidence>
<accession>A0A2T2XW42</accession>
<gene>
    <name evidence="3" type="ORF">C8256_22930</name>
</gene>
<feature type="transmembrane region" description="Helical" evidence="1">
    <location>
        <begin position="120"/>
        <end position="141"/>
    </location>
</feature>